<keyword evidence="8" id="KW-1185">Reference proteome</keyword>
<dbReference type="Pfam" id="PF13639">
    <property type="entry name" value="zf-RING_2"/>
    <property type="match status" value="1"/>
</dbReference>
<gene>
    <name evidence="7" type="ORF">LOTGIDRAFT_166144</name>
</gene>
<dbReference type="GO" id="GO:0070936">
    <property type="term" value="P:protein K48-linked ubiquitination"/>
    <property type="evidence" value="ECO:0007669"/>
    <property type="project" value="TreeGrafter"/>
</dbReference>
<dbReference type="GO" id="GO:0030968">
    <property type="term" value="P:endoplasmic reticulum unfolded protein response"/>
    <property type="evidence" value="ECO:0007669"/>
    <property type="project" value="TreeGrafter"/>
</dbReference>
<dbReference type="InterPro" id="IPR001841">
    <property type="entry name" value="Znf_RING"/>
</dbReference>
<dbReference type="GO" id="GO:0061630">
    <property type="term" value="F:ubiquitin protein ligase activity"/>
    <property type="evidence" value="ECO:0007669"/>
    <property type="project" value="TreeGrafter"/>
</dbReference>
<dbReference type="AlphaFoldDB" id="V4BH44"/>
<dbReference type="GO" id="GO:0005783">
    <property type="term" value="C:endoplasmic reticulum"/>
    <property type="evidence" value="ECO:0007669"/>
    <property type="project" value="TreeGrafter"/>
</dbReference>
<dbReference type="STRING" id="225164.V4BH44"/>
<feature type="compositionally biased region" description="Low complexity" evidence="5">
    <location>
        <begin position="74"/>
        <end position="84"/>
    </location>
</feature>
<dbReference type="GO" id="GO:0000151">
    <property type="term" value="C:ubiquitin ligase complex"/>
    <property type="evidence" value="ECO:0007669"/>
    <property type="project" value="TreeGrafter"/>
</dbReference>
<dbReference type="PROSITE" id="PS50089">
    <property type="entry name" value="ZF_RING_2"/>
    <property type="match status" value="1"/>
</dbReference>
<proteinExistence type="predicted"/>
<evidence type="ECO:0000313" key="7">
    <source>
        <dbReference type="EMBL" id="ESO87844.1"/>
    </source>
</evidence>
<evidence type="ECO:0000313" key="8">
    <source>
        <dbReference type="Proteomes" id="UP000030746"/>
    </source>
</evidence>
<feature type="domain" description="RING-type" evidence="6">
    <location>
        <begin position="14"/>
        <end position="52"/>
    </location>
</feature>
<evidence type="ECO:0000256" key="1">
    <source>
        <dbReference type="ARBA" id="ARBA00022723"/>
    </source>
</evidence>
<dbReference type="OMA" id="CISAHVM"/>
<dbReference type="SUPFAM" id="SSF57850">
    <property type="entry name" value="RING/U-box"/>
    <property type="match status" value="1"/>
</dbReference>
<dbReference type="KEGG" id="lgi:LOTGIDRAFT_166144"/>
<organism evidence="7 8">
    <name type="scientific">Lottia gigantea</name>
    <name type="common">Giant owl limpet</name>
    <dbReference type="NCBI Taxonomy" id="225164"/>
    <lineage>
        <taxon>Eukaryota</taxon>
        <taxon>Metazoa</taxon>
        <taxon>Spiralia</taxon>
        <taxon>Lophotrochozoa</taxon>
        <taxon>Mollusca</taxon>
        <taxon>Gastropoda</taxon>
        <taxon>Patellogastropoda</taxon>
        <taxon>Lottioidea</taxon>
        <taxon>Lottiidae</taxon>
        <taxon>Lottia</taxon>
    </lineage>
</organism>
<evidence type="ECO:0000256" key="3">
    <source>
        <dbReference type="ARBA" id="ARBA00022833"/>
    </source>
</evidence>
<dbReference type="PANTHER" id="PTHR15067">
    <property type="entry name" value="E3 UBIQUITIN-PROTEIN LIGASE RNF8"/>
    <property type="match status" value="1"/>
</dbReference>
<protein>
    <recommendedName>
        <fullName evidence="6">RING-type domain-containing protein</fullName>
    </recommendedName>
</protein>
<dbReference type="GO" id="GO:0006511">
    <property type="term" value="P:ubiquitin-dependent protein catabolic process"/>
    <property type="evidence" value="ECO:0007669"/>
    <property type="project" value="TreeGrafter"/>
</dbReference>
<dbReference type="OrthoDB" id="3824970at2759"/>
<dbReference type="HOGENOM" id="CLU_2075819_0_0_1"/>
<feature type="region of interest" description="Disordered" evidence="5">
    <location>
        <begin position="59"/>
        <end position="84"/>
    </location>
</feature>
<dbReference type="GO" id="GO:0005829">
    <property type="term" value="C:cytosol"/>
    <property type="evidence" value="ECO:0007669"/>
    <property type="project" value="TreeGrafter"/>
</dbReference>
<dbReference type="SMART" id="SM00184">
    <property type="entry name" value="RING"/>
    <property type="match status" value="1"/>
</dbReference>
<evidence type="ECO:0000256" key="5">
    <source>
        <dbReference type="SAM" id="MobiDB-lite"/>
    </source>
</evidence>
<reference evidence="7 8" key="1">
    <citation type="journal article" date="2013" name="Nature">
        <title>Insights into bilaterian evolution from three spiralian genomes.</title>
        <authorList>
            <person name="Simakov O."/>
            <person name="Marletaz F."/>
            <person name="Cho S.J."/>
            <person name="Edsinger-Gonzales E."/>
            <person name="Havlak P."/>
            <person name="Hellsten U."/>
            <person name="Kuo D.H."/>
            <person name="Larsson T."/>
            <person name="Lv J."/>
            <person name="Arendt D."/>
            <person name="Savage R."/>
            <person name="Osoegawa K."/>
            <person name="de Jong P."/>
            <person name="Grimwood J."/>
            <person name="Chapman J.A."/>
            <person name="Shapiro H."/>
            <person name="Aerts A."/>
            <person name="Otillar R.P."/>
            <person name="Terry A.Y."/>
            <person name="Boore J.L."/>
            <person name="Grigoriev I.V."/>
            <person name="Lindberg D.R."/>
            <person name="Seaver E.C."/>
            <person name="Weisblat D.A."/>
            <person name="Putnam N.H."/>
            <person name="Rokhsar D.S."/>
        </authorList>
    </citation>
    <scope>NUCLEOTIDE SEQUENCE [LARGE SCALE GENOMIC DNA]</scope>
</reference>
<keyword evidence="1" id="KW-0479">Metal-binding</keyword>
<evidence type="ECO:0000259" key="6">
    <source>
        <dbReference type="PROSITE" id="PS50089"/>
    </source>
</evidence>
<dbReference type="CDD" id="cd16455">
    <property type="entry name" value="RING-H2_AMFR"/>
    <property type="match status" value="1"/>
</dbReference>
<dbReference type="PANTHER" id="PTHR15067:SF5">
    <property type="entry name" value="E3 UBIQUITIN-PROTEIN LIGASE AMFR"/>
    <property type="match status" value="1"/>
</dbReference>
<dbReference type="CTD" id="20240265"/>
<evidence type="ECO:0000256" key="2">
    <source>
        <dbReference type="ARBA" id="ARBA00022771"/>
    </source>
</evidence>
<dbReference type="Gene3D" id="3.30.40.10">
    <property type="entry name" value="Zinc/RING finger domain, C3HC4 (zinc finger)"/>
    <property type="match status" value="1"/>
</dbReference>
<dbReference type="RefSeq" id="XP_009061448.1">
    <property type="nucleotide sequence ID" value="XM_009063200.1"/>
</dbReference>
<dbReference type="InterPro" id="IPR013083">
    <property type="entry name" value="Znf_RING/FYVE/PHD"/>
</dbReference>
<dbReference type="GO" id="GO:0008270">
    <property type="term" value="F:zinc ion binding"/>
    <property type="evidence" value="ECO:0007669"/>
    <property type="project" value="UniProtKB-KW"/>
</dbReference>
<dbReference type="GeneID" id="20240265"/>
<keyword evidence="3" id="KW-0862">Zinc</keyword>
<sequence length="118" mass="13365">MATVEELEKNADNCAICWEKMDAARKLPCGHLFHNACLRSSLEQDTACPTCRMSLGDDQPHGRDGAIPLPNPNPNNENQAQNQANNQALVNHFFHFDELKILNYPQWYDSWLVAIKSL</sequence>
<dbReference type="EMBL" id="KB202823">
    <property type="protein sequence ID" value="ESO87844.1"/>
    <property type="molecule type" value="Genomic_DNA"/>
</dbReference>
<name>V4BH44_LOTGI</name>
<evidence type="ECO:0000256" key="4">
    <source>
        <dbReference type="PROSITE-ProRule" id="PRU00175"/>
    </source>
</evidence>
<keyword evidence="2 4" id="KW-0863">Zinc-finger</keyword>
<dbReference type="Proteomes" id="UP000030746">
    <property type="component" value="Unassembled WGS sequence"/>
</dbReference>
<accession>V4BH44</accession>